<evidence type="ECO:0000313" key="17">
    <source>
        <dbReference type="Proteomes" id="UP001487740"/>
    </source>
</evidence>
<comment type="cofactor">
    <cofactor evidence="1">
        <name>Mg(2+)</name>
        <dbReference type="ChEBI" id="CHEBI:18420"/>
    </cofactor>
</comment>
<keyword evidence="11" id="KW-0496">Mitochondrion</keyword>
<evidence type="ECO:0000256" key="10">
    <source>
        <dbReference type="ARBA" id="ARBA00022946"/>
    </source>
</evidence>
<dbReference type="InterPro" id="IPR050410">
    <property type="entry name" value="CCR4/nocturin_mRNA_transcr"/>
</dbReference>
<evidence type="ECO:0000256" key="2">
    <source>
        <dbReference type="ARBA" id="ARBA00004305"/>
    </source>
</evidence>
<protein>
    <recommendedName>
        <fullName evidence="12">2',5'-phosphodiesterase 12</fullName>
    </recommendedName>
    <alternativeName>
        <fullName evidence="13">Mitochondrial deadenylase</fullName>
    </alternativeName>
</protein>
<keyword evidence="17" id="KW-1185">Reference proteome</keyword>
<keyword evidence="6" id="KW-0479">Metal-binding</keyword>
<keyword evidence="10" id="KW-0809">Transit peptide</keyword>
<organism evidence="16 17">
    <name type="scientific">Scylla paramamosain</name>
    <name type="common">Mud crab</name>
    <dbReference type="NCBI Taxonomy" id="85552"/>
    <lineage>
        <taxon>Eukaryota</taxon>
        <taxon>Metazoa</taxon>
        <taxon>Ecdysozoa</taxon>
        <taxon>Arthropoda</taxon>
        <taxon>Crustacea</taxon>
        <taxon>Multicrustacea</taxon>
        <taxon>Malacostraca</taxon>
        <taxon>Eumalacostraca</taxon>
        <taxon>Eucarida</taxon>
        <taxon>Decapoda</taxon>
        <taxon>Pleocyemata</taxon>
        <taxon>Brachyura</taxon>
        <taxon>Eubrachyura</taxon>
        <taxon>Portunoidea</taxon>
        <taxon>Portunidae</taxon>
        <taxon>Portuninae</taxon>
        <taxon>Scylla</taxon>
    </lineage>
</organism>
<dbReference type="Gene3D" id="3.60.10.10">
    <property type="entry name" value="Endonuclease/exonuclease/phosphatase"/>
    <property type="match status" value="1"/>
</dbReference>
<dbReference type="PANTHER" id="PTHR12121">
    <property type="entry name" value="CARBON CATABOLITE REPRESSOR PROTEIN 4"/>
    <property type="match status" value="1"/>
</dbReference>
<dbReference type="GO" id="GO:0006397">
    <property type="term" value="P:mRNA processing"/>
    <property type="evidence" value="ECO:0007669"/>
    <property type="project" value="UniProtKB-KW"/>
</dbReference>
<evidence type="ECO:0000256" key="4">
    <source>
        <dbReference type="ARBA" id="ARBA00022664"/>
    </source>
</evidence>
<accession>A0AAW0UZ42</accession>
<name>A0AAW0UZ42_SCYPA</name>
<evidence type="ECO:0000259" key="15">
    <source>
        <dbReference type="Pfam" id="PF21171"/>
    </source>
</evidence>
<dbReference type="GO" id="GO:0046872">
    <property type="term" value="F:metal ion binding"/>
    <property type="evidence" value="ECO:0007669"/>
    <property type="project" value="UniProtKB-KW"/>
</dbReference>
<evidence type="ECO:0000256" key="7">
    <source>
        <dbReference type="ARBA" id="ARBA00022801"/>
    </source>
</evidence>
<evidence type="ECO:0000256" key="12">
    <source>
        <dbReference type="ARBA" id="ARBA00072755"/>
    </source>
</evidence>
<evidence type="ECO:0000313" key="16">
    <source>
        <dbReference type="EMBL" id="KAK8403942.1"/>
    </source>
</evidence>
<dbReference type="GO" id="GO:0005759">
    <property type="term" value="C:mitochondrial matrix"/>
    <property type="evidence" value="ECO:0007669"/>
    <property type="project" value="UniProtKB-SubCell"/>
</dbReference>
<sequence length="596" mass="67906">MRLSLLSLHVFSRLPHLRFYSPHLRRLYRMEDRKVVVTHDEESMTVGLSFRFQHCNVDRTFNLKRSSEEGLSSVLTRISGNIQKVLDKKKKRNEDPAPVVPIDIKTHAGESVNKDMSCYECFVAQADHHFLDIGEKSYSLDVNPPIVKVLELPKNIMAGFPLHPSKLEMTNGVNEDSSFTWYKSDVKFNSIEETKSQMNKIKWVEMATGYTCFTDNDDVGRLLKVVMSPRRGERCGEDTEAIASVLVSAGPGLCPFERRHKVTKKPTGQNCLRVISYNILADQYADSEFARSNLFPSCPSYAIDVDYRKQLLIKEILGYNGDLICLQEVDEKVFMHGLQGALRKEGLEGVYAAKGGTVTEGVALFYRLTKLRLLETQRFILSKELQSSVLFAEIWKQIQCSEDLKEKVVSRFTCLQVSVLESTENPKQLVVVGVTHLYFSPEADHIRLLQAGIGLQILQQVMALYQNKYPEKEVSMLFAGDFNSTPEFDVYRLMTSQMASFDDIDWSDKENERVSGVSFSHDLELASACGCPPYTNYTKDFYGCLDYIYYQTDKFSVKQVVELPSHEEVTQHEFLPSITIPSDHLAIIADLEFKKK</sequence>
<proteinExistence type="predicted"/>
<evidence type="ECO:0000256" key="6">
    <source>
        <dbReference type="ARBA" id="ARBA00022723"/>
    </source>
</evidence>
<keyword evidence="3" id="KW-0597">Phosphoprotein</keyword>
<dbReference type="GO" id="GO:0004535">
    <property type="term" value="F:poly(A)-specific ribonuclease activity"/>
    <property type="evidence" value="ECO:0007669"/>
    <property type="project" value="UniProtKB-ARBA"/>
</dbReference>
<evidence type="ECO:0000256" key="11">
    <source>
        <dbReference type="ARBA" id="ARBA00023128"/>
    </source>
</evidence>
<evidence type="ECO:0000256" key="13">
    <source>
        <dbReference type="ARBA" id="ARBA00083541"/>
    </source>
</evidence>
<evidence type="ECO:0000259" key="14">
    <source>
        <dbReference type="Pfam" id="PF03372"/>
    </source>
</evidence>
<dbReference type="InterPro" id="IPR048821">
    <property type="entry name" value="PDE12-like_N"/>
</dbReference>
<dbReference type="AlphaFoldDB" id="A0AAW0UZ42"/>
<keyword evidence="7" id="KW-0378">Hydrolase</keyword>
<feature type="domain" description="Endonuclease/exonuclease/phosphatase" evidence="14">
    <location>
        <begin position="276"/>
        <end position="584"/>
    </location>
</feature>
<dbReference type="InterPro" id="IPR005135">
    <property type="entry name" value="Endo/exonuclease/phosphatase"/>
</dbReference>
<dbReference type="FunFam" id="3.60.10.10:FF:000018">
    <property type="entry name" value="2',5'-phosphodiesterase 12"/>
    <property type="match status" value="1"/>
</dbReference>
<gene>
    <name evidence="16" type="ORF">O3P69_000180</name>
</gene>
<reference evidence="16 17" key="1">
    <citation type="submission" date="2023-03" db="EMBL/GenBank/DDBJ databases">
        <title>High-quality genome of Scylla paramamosain provides insights in environmental adaptation.</title>
        <authorList>
            <person name="Zhang L."/>
        </authorList>
    </citation>
    <scope>NUCLEOTIDE SEQUENCE [LARGE SCALE GENOMIC DNA]</scope>
    <source>
        <strain evidence="16">LZ_2023a</strain>
        <tissue evidence="16">Muscle</tissue>
    </source>
</reference>
<keyword evidence="8" id="KW-0269">Exonuclease</keyword>
<dbReference type="PANTHER" id="PTHR12121:SF37">
    <property type="entry name" value="2',5'-PHOSPHODIESTERASE 12"/>
    <property type="match status" value="1"/>
</dbReference>
<evidence type="ECO:0000256" key="9">
    <source>
        <dbReference type="ARBA" id="ARBA00022842"/>
    </source>
</evidence>
<dbReference type="Proteomes" id="UP001487740">
    <property type="component" value="Unassembled WGS sequence"/>
</dbReference>
<evidence type="ECO:0000256" key="1">
    <source>
        <dbReference type="ARBA" id="ARBA00001946"/>
    </source>
</evidence>
<dbReference type="EMBL" id="JARAKH010000005">
    <property type="protein sequence ID" value="KAK8403942.1"/>
    <property type="molecule type" value="Genomic_DNA"/>
</dbReference>
<keyword evidence="4" id="KW-0507">mRNA processing</keyword>
<evidence type="ECO:0000256" key="5">
    <source>
        <dbReference type="ARBA" id="ARBA00022722"/>
    </source>
</evidence>
<evidence type="ECO:0000256" key="8">
    <source>
        <dbReference type="ARBA" id="ARBA00022839"/>
    </source>
</evidence>
<comment type="caution">
    <text evidence="16">The sequence shown here is derived from an EMBL/GenBank/DDBJ whole genome shotgun (WGS) entry which is preliminary data.</text>
</comment>
<evidence type="ECO:0000256" key="3">
    <source>
        <dbReference type="ARBA" id="ARBA00022553"/>
    </source>
</evidence>
<keyword evidence="5" id="KW-0540">Nuclease</keyword>
<dbReference type="GO" id="GO:0000288">
    <property type="term" value="P:nuclear-transcribed mRNA catabolic process, deadenylation-dependent decay"/>
    <property type="evidence" value="ECO:0007669"/>
    <property type="project" value="TreeGrafter"/>
</dbReference>
<dbReference type="InterPro" id="IPR036691">
    <property type="entry name" value="Endo/exonu/phosph_ase_sf"/>
</dbReference>
<keyword evidence="9" id="KW-0460">Magnesium</keyword>
<comment type="subcellular location">
    <subcellularLocation>
        <location evidence="2">Mitochondrion matrix</location>
    </subcellularLocation>
</comment>
<feature type="domain" description="2',5'-phosphodiesterase 12-like N-terminal" evidence="15">
    <location>
        <begin position="144"/>
        <end position="244"/>
    </location>
</feature>
<dbReference type="Pfam" id="PF21171">
    <property type="entry name" value="PDE12-like_N"/>
    <property type="match status" value="1"/>
</dbReference>
<dbReference type="SUPFAM" id="SSF56219">
    <property type="entry name" value="DNase I-like"/>
    <property type="match status" value="1"/>
</dbReference>
<dbReference type="Pfam" id="PF03372">
    <property type="entry name" value="Exo_endo_phos"/>
    <property type="match status" value="1"/>
</dbReference>